<dbReference type="RefSeq" id="WP_379747408.1">
    <property type="nucleotide sequence ID" value="NZ_JBHTCP010000010.1"/>
</dbReference>
<dbReference type="Pfam" id="PF13529">
    <property type="entry name" value="Peptidase_C39_2"/>
    <property type="match status" value="1"/>
</dbReference>
<gene>
    <name evidence="2" type="ORF">ACFQPF_05545</name>
</gene>
<organism evidence="2 3">
    <name type="scientific">Fictibacillus iocasae</name>
    <dbReference type="NCBI Taxonomy" id="2715437"/>
    <lineage>
        <taxon>Bacteria</taxon>
        <taxon>Bacillati</taxon>
        <taxon>Bacillota</taxon>
        <taxon>Bacilli</taxon>
        <taxon>Bacillales</taxon>
        <taxon>Fictibacillaceae</taxon>
        <taxon>Fictibacillus</taxon>
    </lineage>
</organism>
<keyword evidence="3" id="KW-1185">Reference proteome</keyword>
<dbReference type="PANTHER" id="PTHR37806">
    <property type="entry name" value="LMO0724 PROTEIN"/>
    <property type="match status" value="1"/>
</dbReference>
<dbReference type="Gene3D" id="3.90.70.10">
    <property type="entry name" value="Cysteine proteinases"/>
    <property type="match status" value="1"/>
</dbReference>
<evidence type="ECO:0000259" key="1">
    <source>
        <dbReference type="Pfam" id="PF13529"/>
    </source>
</evidence>
<evidence type="ECO:0000313" key="3">
    <source>
        <dbReference type="Proteomes" id="UP001596549"/>
    </source>
</evidence>
<dbReference type="InterPro" id="IPR039564">
    <property type="entry name" value="Peptidase_C39-like"/>
</dbReference>
<accession>A0ABW2NL01</accession>
<reference evidence="3" key="1">
    <citation type="journal article" date="2019" name="Int. J. Syst. Evol. Microbiol.">
        <title>The Global Catalogue of Microorganisms (GCM) 10K type strain sequencing project: providing services to taxonomists for standard genome sequencing and annotation.</title>
        <authorList>
            <consortium name="The Broad Institute Genomics Platform"/>
            <consortium name="The Broad Institute Genome Sequencing Center for Infectious Disease"/>
            <person name="Wu L."/>
            <person name="Ma J."/>
        </authorList>
    </citation>
    <scope>NUCLEOTIDE SEQUENCE [LARGE SCALE GENOMIC DNA]</scope>
    <source>
        <strain evidence="3">NBRC 106396</strain>
    </source>
</reference>
<dbReference type="PIRSF" id="PIRSF032442">
    <property type="entry name" value="UCP032442"/>
    <property type="match status" value="1"/>
</dbReference>
<protein>
    <submittedName>
        <fullName evidence="2">C39 family peptidase</fullName>
    </submittedName>
</protein>
<dbReference type="InterPro" id="IPR039563">
    <property type="entry name" value="Peptidase_C39_single_dom"/>
</dbReference>
<comment type="caution">
    <text evidence="2">The sequence shown here is derived from an EMBL/GenBank/DDBJ whole genome shotgun (WGS) entry which is preliminary data.</text>
</comment>
<feature type="domain" description="Peptidase C39-like" evidence="1">
    <location>
        <begin position="51"/>
        <end position="216"/>
    </location>
</feature>
<proteinExistence type="predicted"/>
<evidence type="ECO:0000313" key="2">
    <source>
        <dbReference type="EMBL" id="MFC7371134.1"/>
    </source>
</evidence>
<dbReference type="PANTHER" id="PTHR37806:SF1">
    <property type="entry name" value="PEPTIDASE C39-LIKE DOMAIN-CONTAINING PROTEIN"/>
    <property type="match status" value="1"/>
</dbReference>
<sequence length="244" mass="27339">MGKKKALLLVPVFMAGALVGVVQNEDQKTYVVHDSSFITPVIPAVKSEIKLNVPRIGQYPELPRGCEVTSLAMLLQYSGVSVDKMRLAKEVKKTTEPYVNKDGAVSYGHPNEGFVGDIYSLNNMGYGVYHKPIAMLAENYTPGRILDLTGAPFSQVLSSLQDNKPVWIITNVTYDVLPDSEFRTWQTPQGIVKITWKEHSVLITGYDKEYVYFNDPLLKKERAPRDKFIAAWEQMGSQAITYSD</sequence>
<dbReference type="EMBL" id="JBHTCP010000010">
    <property type="protein sequence ID" value="MFC7371134.1"/>
    <property type="molecule type" value="Genomic_DNA"/>
</dbReference>
<name>A0ABW2NL01_9BACL</name>
<dbReference type="CDD" id="cd02549">
    <property type="entry name" value="Peptidase_C39A"/>
    <property type="match status" value="1"/>
</dbReference>
<dbReference type="Proteomes" id="UP001596549">
    <property type="component" value="Unassembled WGS sequence"/>
</dbReference>
<dbReference type="InterPro" id="IPR016997">
    <property type="entry name" value="UCP032442"/>
</dbReference>